<protein>
    <submittedName>
        <fullName evidence="8">Sucrose-6-phosphate hydrolase SacC (GH32 family)</fullName>
    </submittedName>
</protein>
<feature type="domain" description="Glycosyl hydrolase family 32 C-terminal" evidence="7">
    <location>
        <begin position="428"/>
        <end position="474"/>
    </location>
</feature>
<keyword evidence="3 4" id="KW-0326">Glycosidase</keyword>
<dbReference type="InterPro" id="IPR023296">
    <property type="entry name" value="Glyco_hydro_beta-prop_sf"/>
</dbReference>
<feature type="signal peptide" evidence="5">
    <location>
        <begin position="1"/>
        <end position="31"/>
    </location>
</feature>
<feature type="chain" id="PRO_5031178986" evidence="5">
    <location>
        <begin position="32"/>
        <end position="487"/>
    </location>
</feature>
<dbReference type="SUPFAM" id="SSF49899">
    <property type="entry name" value="Concanavalin A-like lectins/glucanases"/>
    <property type="match status" value="1"/>
</dbReference>
<accession>A0A7X0LJC5</accession>
<dbReference type="InterPro" id="IPR001362">
    <property type="entry name" value="Glyco_hydro_32"/>
</dbReference>
<proteinExistence type="inferred from homology"/>
<dbReference type="GO" id="GO:0005737">
    <property type="term" value="C:cytoplasm"/>
    <property type="evidence" value="ECO:0007669"/>
    <property type="project" value="TreeGrafter"/>
</dbReference>
<dbReference type="PANTHER" id="PTHR42800:SF1">
    <property type="entry name" value="EXOINULINASE INUD (AFU_ORTHOLOGUE AFUA_5G00480)"/>
    <property type="match status" value="1"/>
</dbReference>
<dbReference type="AlphaFoldDB" id="A0A7X0LJC5"/>
<dbReference type="Gene3D" id="2.60.120.560">
    <property type="entry name" value="Exo-inulinase, domain 1"/>
    <property type="match status" value="1"/>
</dbReference>
<dbReference type="Proteomes" id="UP000541810">
    <property type="component" value="Unassembled WGS sequence"/>
</dbReference>
<dbReference type="CDD" id="cd18622">
    <property type="entry name" value="GH32_Inu-like"/>
    <property type="match status" value="1"/>
</dbReference>
<feature type="domain" description="Glycosyl hydrolase family 32 N-terminal" evidence="6">
    <location>
        <begin position="52"/>
        <end position="348"/>
    </location>
</feature>
<evidence type="ECO:0000256" key="3">
    <source>
        <dbReference type="ARBA" id="ARBA00023295"/>
    </source>
</evidence>
<dbReference type="Pfam" id="PF00251">
    <property type="entry name" value="Glyco_hydro_32N"/>
    <property type="match status" value="1"/>
</dbReference>
<dbReference type="InterPro" id="IPR013189">
    <property type="entry name" value="Glyco_hydro_32_C"/>
</dbReference>
<gene>
    <name evidence="8" type="ORF">HNQ40_000508</name>
</gene>
<dbReference type="GO" id="GO:0005987">
    <property type="term" value="P:sucrose catabolic process"/>
    <property type="evidence" value="ECO:0007669"/>
    <property type="project" value="TreeGrafter"/>
</dbReference>
<dbReference type="EMBL" id="JACHGY010000001">
    <property type="protein sequence ID" value="MBB6428702.1"/>
    <property type="molecule type" value="Genomic_DNA"/>
</dbReference>
<name>A0A7X0LJC5_9BACT</name>
<keyword evidence="5" id="KW-0732">Signal</keyword>
<comment type="caution">
    <text evidence="8">The sequence shown here is derived from an EMBL/GenBank/DDBJ whole genome shotgun (WGS) entry which is preliminary data.</text>
</comment>
<evidence type="ECO:0000256" key="1">
    <source>
        <dbReference type="ARBA" id="ARBA00009902"/>
    </source>
</evidence>
<reference evidence="8 9" key="1">
    <citation type="submission" date="2020-08" db="EMBL/GenBank/DDBJ databases">
        <title>Genomic Encyclopedia of Type Strains, Phase IV (KMG-IV): sequencing the most valuable type-strain genomes for metagenomic binning, comparative biology and taxonomic classification.</title>
        <authorList>
            <person name="Goeker M."/>
        </authorList>
    </citation>
    <scope>NUCLEOTIDE SEQUENCE [LARGE SCALE GENOMIC DNA]</scope>
    <source>
        <strain evidence="8 9">DSM 103725</strain>
    </source>
</reference>
<dbReference type="InterPro" id="IPR013320">
    <property type="entry name" value="ConA-like_dom_sf"/>
</dbReference>
<organism evidence="8 9">
    <name type="scientific">Algisphaera agarilytica</name>
    <dbReference type="NCBI Taxonomy" id="1385975"/>
    <lineage>
        <taxon>Bacteria</taxon>
        <taxon>Pseudomonadati</taxon>
        <taxon>Planctomycetota</taxon>
        <taxon>Phycisphaerae</taxon>
        <taxon>Phycisphaerales</taxon>
        <taxon>Phycisphaeraceae</taxon>
        <taxon>Algisphaera</taxon>
    </lineage>
</organism>
<dbReference type="PANTHER" id="PTHR42800">
    <property type="entry name" value="EXOINULINASE INUD (AFU_ORTHOLOGUE AFUA_5G00480)"/>
    <property type="match status" value="1"/>
</dbReference>
<dbReference type="SUPFAM" id="SSF75005">
    <property type="entry name" value="Arabinanase/levansucrase/invertase"/>
    <property type="match status" value="1"/>
</dbReference>
<dbReference type="GO" id="GO:0004575">
    <property type="term" value="F:sucrose alpha-glucosidase activity"/>
    <property type="evidence" value="ECO:0007669"/>
    <property type="project" value="TreeGrafter"/>
</dbReference>
<evidence type="ECO:0000256" key="5">
    <source>
        <dbReference type="SAM" id="SignalP"/>
    </source>
</evidence>
<evidence type="ECO:0000256" key="4">
    <source>
        <dbReference type="RuleBase" id="RU362110"/>
    </source>
</evidence>
<dbReference type="InterPro" id="IPR013148">
    <property type="entry name" value="Glyco_hydro_32_N"/>
</dbReference>
<evidence type="ECO:0000313" key="9">
    <source>
        <dbReference type="Proteomes" id="UP000541810"/>
    </source>
</evidence>
<dbReference type="SMART" id="SM00640">
    <property type="entry name" value="Glyco_32"/>
    <property type="match status" value="1"/>
</dbReference>
<sequence length="487" mass="54918">MSPKPMIRRVLWLAKAMVLGLSGTLPAWSFAGEFDRTTDMPRFDEPLRPQFHFTSQTGYINDPNGLFYLDGVYHLFFQRRTDSGKAWGHATSTDLVRWTQHDNAIWPQDGFQAYSGCAVVDWQNTSGFQTGEHPVVVAVFTSWGQGQSLAYSNDRGETWTRYEGNPVLRLPNDALKSYPLSARDPHVMWDAGRRRWAMVLYENLGSEVREGVARDEQGGFSLFESADLKAWTRLSHVPGFYVCPDVFELPVEGEDARVWVAMDWEKYAVGRFDSTTFTPTTAMRPLDFGRPQALSANQTWKHLPDGRVVQICWIRGGKYPGMPFDQQLSFPTELTLRRINDDLRLCKQPVAEIASLYGVVHEHNVMRVEPNQAVRIGGHTQSYDLEFELELEPGAVVNFVVLGQSIAVSSDAVAVGDQTGRPIEPVRQMRVLADRTSIEIYINEGETTMTFTVLPPDETAEVAFRVDGGGTIELKRVAWREVGSAWE</sequence>
<evidence type="ECO:0000313" key="8">
    <source>
        <dbReference type="EMBL" id="MBB6428702.1"/>
    </source>
</evidence>
<evidence type="ECO:0000259" key="7">
    <source>
        <dbReference type="Pfam" id="PF08244"/>
    </source>
</evidence>
<dbReference type="Pfam" id="PF08244">
    <property type="entry name" value="Glyco_hydro_32C"/>
    <property type="match status" value="1"/>
</dbReference>
<evidence type="ECO:0000256" key="2">
    <source>
        <dbReference type="ARBA" id="ARBA00022801"/>
    </source>
</evidence>
<keyword evidence="9" id="KW-1185">Reference proteome</keyword>
<evidence type="ECO:0000259" key="6">
    <source>
        <dbReference type="Pfam" id="PF00251"/>
    </source>
</evidence>
<dbReference type="Gene3D" id="2.115.10.20">
    <property type="entry name" value="Glycosyl hydrolase domain, family 43"/>
    <property type="match status" value="1"/>
</dbReference>
<comment type="similarity">
    <text evidence="1 4">Belongs to the glycosyl hydrolase 32 family.</text>
</comment>
<keyword evidence="2 4" id="KW-0378">Hydrolase</keyword>